<gene>
    <name evidence="2" type="ORF">HNQ97_005403</name>
</gene>
<dbReference type="EMBL" id="JACJHZ010000033">
    <property type="protein sequence ID" value="MBA9023379.1"/>
    <property type="molecule type" value="Genomic_DNA"/>
</dbReference>
<accession>A0ABR6CEQ0</accession>
<comment type="caution">
    <text evidence="2">The sequence shown here is derived from an EMBL/GenBank/DDBJ whole genome shotgun (WGS) entry which is preliminary data.</text>
</comment>
<feature type="region of interest" description="Disordered" evidence="1">
    <location>
        <begin position="1"/>
        <end position="48"/>
    </location>
</feature>
<sequence length="48" mass="5135">MAMKDAQDVYASASNTTENDMIDLGQSHAPGRGLRALESRHARSATSD</sequence>
<evidence type="ECO:0000313" key="2">
    <source>
        <dbReference type="EMBL" id="MBA9023379.1"/>
    </source>
</evidence>
<reference evidence="2 3" key="1">
    <citation type="submission" date="2020-08" db="EMBL/GenBank/DDBJ databases">
        <title>Genomic Encyclopedia of Type Strains, Phase IV (KMG-IV): sequencing the most valuable type-strain genomes for metagenomic binning, comparative biology and taxonomic classification.</title>
        <authorList>
            <person name="Goeker M."/>
        </authorList>
    </citation>
    <scope>NUCLEOTIDE SEQUENCE [LARGE SCALE GENOMIC DNA]</scope>
    <source>
        <strain evidence="2 3">DSM 17455</strain>
    </source>
</reference>
<protein>
    <submittedName>
        <fullName evidence="2">Uncharacterized protein</fullName>
    </submittedName>
</protein>
<dbReference type="Proteomes" id="UP000587524">
    <property type="component" value="Unassembled WGS sequence"/>
</dbReference>
<proteinExistence type="predicted"/>
<evidence type="ECO:0000256" key="1">
    <source>
        <dbReference type="SAM" id="MobiDB-lite"/>
    </source>
</evidence>
<evidence type="ECO:0000313" key="3">
    <source>
        <dbReference type="Proteomes" id="UP000587524"/>
    </source>
</evidence>
<organism evidence="2 3">
    <name type="scientific">Aminobacter ciceronei</name>
    <dbReference type="NCBI Taxonomy" id="150723"/>
    <lineage>
        <taxon>Bacteria</taxon>
        <taxon>Pseudomonadati</taxon>
        <taxon>Pseudomonadota</taxon>
        <taxon>Alphaproteobacteria</taxon>
        <taxon>Hyphomicrobiales</taxon>
        <taxon>Phyllobacteriaceae</taxon>
        <taxon>Aminobacter</taxon>
    </lineage>
</organism>
<name>A0ABR6CEQ0_9HYPH</name>
<keyword evidence="3" id="KW-1185">Reference proteome</keyword>